<keyword evidence="2" id="KW-0732">Signal</keyword>
<dbReference type="AlphaFoldDB" id="A0A410P2F9"/>
<feature type="region of interest" description="Disordered" evidence="1">
    <location>
        <begin position="213"/>
        <end position="260"/>
    </location>
</feature>
<dbReference type="Proteomes" id="UP000287243">
    <property type="component" value="Chromosome"/>
</dbReference>
<feature type="compositionally biased region" description="Low complexity" evidence="1">
    <location>
        <begin position="220"/>
        <end position="246"/>
    </location>
</feature>
<evidence type="ECO:0000313" key="4">
    <source>
        <dbReference type="Proteomes" id="UP000287243"/>
    </source>
</evidence>
<evidence type="ECO:0008006" key="5">
    <source>
        <dbReference type="Google" id="ProtNLM"/>
    </source>
</evidence>
<accession>A0A410P2F9</accession>
<reference evidence="3 4" key="1">
    <citation type="submission" date="2017-01" db="EMBL/GenBank/DDBJ databases">
        <title>First insights into the biology of 'candidatus Vampirococcus archaeovorus'.</title>
        <authorList>
            <person name="Kizina J."/>
            <person name="Jordan S."/>
            <person name="Stueber K."/>
            <person name="Reinhardt R."/>
            <person name="Harder J."/>
        </authorList>
    </citation>
    <scope>NUCLEOTIDE SEQUENCE [LARGE SCALE GENOMIC DNA]</scope>
    <source>
        <strain evidence="3 4">LiM</strain>
    </source>
</reference>
<dbReference type="KEGG" id="vai:BU251_00260"/>
<name>A0A410P2F9_VELA1</name>
<gene>
    <name evidence="3" type="ORF">BU251_00260</name>
</gene>
<keyword evidence="4" id="KW-1185">Reference proteome</keyword>
<evidence type="ECO:0000256" key="2">
    <source>
        <dbReference type="SAM" id="SignalP"/>
    </source>
</evidence>
<dbReference type="EMBL" id="CP019384">
    <property type="protein sequence ID" value="QAT16281.1"/>
    <property type="molecule type" value="Genomic_DNA"/>
</dbReference>
<sequence>MLIMKKWSVGLAAVCFVFAAAAAAQAQQNAEEAAPMDNAAEVVENAMQAPVVMNEAPAPAVMNETAVPAGEGAPAQAPAEGAPQTTAAPAAAAASAVPMTAAVSAGADQKAVQAIAETAPQAKVMEIKDEEAPTEWVWGEVVSTDKEVPSVTIKHLDYNTYEEVKTTLLLTGKTLFENVKDLSEIKAGDRITADYRVQDGKSVAEMIVVDRPAVEKSKDTSSSAAETSSASQGEAASADVTVDTTAEPSVDVMDQGDTAVDQGQVDEEVAAMNAVTETDNAQNPS</sequence>
<organism evidence="3 4">
    <name type="scientific">Velamenicoccus archaeovorus</name>
    <dbReference type="NCBI Taxonomy" id="1930593"/>
    <lineage>
        <taxon>Bacteria</taxon>
        <taxon>Pseudomonadati</taxon>
        <taxon>Candidatus Omnitrophota</taxon>
        <taxon>Candidatus Velamenicoccus</taxon>
    </lineage>
</organism>
<feature type="chain" id="PRO_5019062761" description="DUF5666 domain-containing protein" evidence="2">
    <location>
        <begin position="27"/>
        <end position="285"/>
    </location>
</feature>
<protein>
    <recommendedName>
        <fullName evidence="5">DUF5666 domain-containing protein</fullName>
    </recommendedName>
</protein>
<proteinExistence type="predicted"/>
<feature type="signal peptide" evidence="2">
    <location>
        <begin position="1"/>
        <end position="26"/>
    </location>
</feature>
<evidence type="ECO:0000313" key="3">
    <source>
        <dbReference type="EMBL" id="QAT16281.1"/>
    </source>
</evidence>
<evidence type="ECO:0000256" key="1">
    <source>
        <dbReference type="SAM" id="MobiDB-lite"/>
    </source>
</evidence>